<feature type="transmembrane region" description="Helical" evidence="1">
    <location>
        <begin position="81"/>
        <end position="99"/>
    </location>
</feature>
<accession>C6XM51</accession>
<keyword evidence="1" id="KW-0472">Membrane</keyword>
<dbReference type="KEGG" id="hba:Hbal_2203"/>
<dbReference type="HOGENOM" id="CLU_1473268_0_0_5"/>
<keyword evidence="1" id="KW-1133">Transmembrane helix</keyword>
<evidence type="ECO:0000313" key="2">
    <source>
        <dbReference type="EMBL" id="ACT59883.1"/>
    </source>
</evidence>
<evidence type="ECO:0000256" key="1">
    <source>
        <dbReference type="SAM" id="Phobius"/>
    </source>
</evidence>
<gene>
    <name evidence="2" type="ordered locus">Hbal_2203</name>
</gene>
<name>C6XM51_HIRBI</name>
<feature type="transmembrane region" description="Helical" evidence="1">
    <location>
        <begin position="46"/>
        <end position="69"/>
    </location>
</feature>
<feature type="transmembrane region" description="Helical" evidence="1">
    <location>
        <begin position="12"/>
        <end position="34"/>
    </location>
</feature>
<dbReference type="OrthoDB" id="9844503at2"/>
<dbReference type="AlphaFoldDB" id="C6XM51"/>
<reference evidence="3" key="1">
    <citation type="journal article" date="2011" name="J. Bacteriol.">
        <title>Genome sequences of eight morphologically diverse alphaproteobacteria.</title>
        <authorList>
            <consortium name="US DOE Joint Genome Institute"/>
            <person name="Brown P.J."/>
            <person name="Kysela D.T."/>
            <person name="Buechlein A."/>
            <person name="Hemmerich C."/>
            <person name="Brun Y.V."/>
        </authorList>
    </citation>
    <scope>NUCLEOTIDE SEQUENCE [LARGE SCALE GENOMIC DNA]</scope>
    <source>
        <strain evidence="3">ATCC 49814 / DSM 5838 / IFAM 1418</strain>
    </source>
</reference>
<sequence>MLEYLISSGFKGALLGGGLGLIGISAAHLFVRLIDNPADQMVKTNFVVNSVFAFGMVFFAALSVLPYAFDTMINKTTQHTFAFLFFAIAISSGVCLFDAMKRKIEWFDDGFRIQRWNDNTHFYTWKSIDNIEWNPLLHIWCIHLNDGETFSFHPLMTGAIRFLDIAKMKANLFTENRYSHLEH</sequence>
<keyword evidence="3" id="KW-1185">Reference proteome</keyword>
<dbReference type="EMBL" id="CP001678">
    <property type="protein sequence ID" value="ACT59883.1"/>
    <property type="molecule type" value="Genomic_DNA"/>
</dbReference>
<organism evidence="2 3">
    <name type="scientific">Hirschia baltica (strain ATCC 49814 / DSM 5838 / IFAM 1418)</name>
    <dbReference type="NCBI Taxonomy" id="582402"/>
    <lineage>
        <taxon>Bacteria</taxon>
        <taxon>Pseudomonadati</taxon>
        <taxon>Pseudomonadota</taxon>
        <taxon>Alphaproteobacteria</taxon>
        <taxon>Hyphomonadales</taxon>
        <taxon>Hyphomonadaceae</taxon>
        <taxon>Hirschia</taxon>
    </lineage>
</organism>
<dbReference type="RefSeq" id="WP_015828033.1">
    <property type="nucleotide sequence ID" value="NC_012982.1"/>
</dbReference>
<evidence type="ECO:0000313" key="3">
    <source>
        <dbReference type="Proteomes" id="UP000002745"/>
    </source>
</evidence>
<keyword evidence="1" id="KW-0812">Transmembrane</keyword>
<protein>
    <submittedName>
        <fullName evidence="2">Uncharacterized protein</fullName>
    </submittedName>
</protein>
<proteinExistence type="predicted"/>
<dbReference type="Proteomes" id="UP000002745">
    <property type="component" value="Chromosome"/>
</dbReference>